<gene>
    <name evidence="3" type="ORF">MGL_3551</name>
</gene>
<evidence type="ECO:0000256" key="1">
    <source>
        <dbReference type="ARBA" id="ARBA00009207"/>
    </source>
</evidence>
<feature type="region of interest" description="Disordered" evidence="2">
    <location>
        <begin position="204"/>
        <end position="316"/>
    </location>
</feature>
<dbReference type="InParanoid" id="A8Q9S4"/>
<reference evidence="3 4" key="1">
    <citation type="journal article" date="2007" name="Proc. Natl. Acad. Sci. U.S.A.">
        <title>Dandruff-associated Malassezia genomes reveal convergent and divergent virulence traits shared with plant and human fungal pathogens.</title>
        <authorList>
            <person name="Xu J."/>
            <person name="Saunders C.W."/>
            <person name="Hu P."/>
            <person name="Grant R.A."/>
            <person name="Boekhout T."/>
            <person name="Kuramae E.E."/>
            <person name="Kronstad J.W."/>
            <person name="Deangelis Y.M."/>
            <person name="Reeder N.L."/>
            <person name="Johnstone K.R."/>
            <person name="Leland M."/>
            <person name="Fieno A.M."/>
            <person name="Begley W.M."/>
            <person name="Sun Y."/>
            <person name="Lacey M.P."/>
            <person name="Chaudhary T."/>
            <person name="Keough T."/>
            <person name="Chu L."/>
            <person name="Sears R."/>
            <person name="Yuan B."/>
            <person name="Dawson T.L.Jr."/>
        </authorList>
    </citation>
    <scope>NUCLEOTIDE SEQUENCE [LARGE SCALE GENOMIC DNA]</scope>
    <source>
        <strain evidence="4">ATCC MYA-4612 / CBS 7966</strain>
    </source>
</reference>
<dbReference type="Pfam" id="PF09184">
    <property type="entry name" value="PPP4R2"/>
    <property type="match status" value="1"/>
</dbReference>
<dbReference type="KEGG" id="mgl:MGL_3551"/>
<comment type="caution">
    <text evidence="3">The sequence shown here is derived from an EMBL/GenBank/DDBJ whole genome shotgun (WGS) entry which is preliminary data.</text>
</comment>
<evidence type="ECO:0000313" key="4">
    <source>
        <dbReference type="Proteomes" id="UP000008837"/>
    </source>
</evidence>
<feature type="compositionally biased region" description="Polar residues" evidence="2">
    <location>
        <begin position="286"/>
        <end position="306"/>
    </location>
</feature>
<dbReference type="GO" id="GO:0005737">
    <property type="term" value="C:cytoplasm"/>
    <property type="evidence" value="ECO:0007669"/>
    <property type="project" value="TreeGrafter"/>
</dbReference>
<dbReference type="PANTHER" id="PTHR16487">
    <property type="entry name" value="PPP4R2-RELATED PROTEIN"/>
    <property type="match status" value="1"/>
</dbReference>
<dbReference type="GO" id="GO:0005634">
    <property type="term" value="C:nucleus"/>
    <property type="evidence" value="ECO:0007669"/>
    <property type="project" value="TreeGrafter"/>
</dbReference>
<sequence length="316" mass="34617">MDSTNPTAEPSRPTPSVDHLGLSQEHHTILSQYANGIMTAELVSAWPTMRPVIKQCIRTHAKAYDTRTLPVLHKAAPLAQMMRESQGTDEPRSAAFDLVMSEHEIQPEDLQDFYPARTPPPSETWPSWDVVLDGQDLERVCEHICAFLDEFDEAPPFTIQRLAELVLDPARYYHTRSKFLGALRRVLCVTGMASVRAQYACAEDDARPSQPGDLPANDSLTATSTTNPSSNESPFRMRTGSDAQLYAPLPFPLPAHDSEPPTSPTKPSSDAKSTGLPAGLVDEFDSSSQHGTVSGTMHPLSATTQADIPEKRPRSS</sequence>
<dbReference type="GeneID" id="5853823"/>
<dbReference type="OrthoDB" id="341898at2759"/>
<proteinExistence type="inferred from homology"/>
<dbReference type="GO" id="GO:0030289">
    <property type="term" value="C:protein phosphatase 4 complex"/>
    <property type="evidence" value="ECO:0007669"/>
    <property type="project" value="InterPro"/>
</dbReference>
<comment type="similarity">
    <text evidence="1">Belongs to the PPP4R2 family.</text>
</comment>
<dbReference type="InterPro" id="IPR015267">
    <property type="entry name" value="PPP4R2"/>
</dbReference>
<evidence type="ECO:0000313" key="3">
    <source>
        <dbReference type="EMBL" id="EDP42302.1"/>
    </source>
</evidence>
<dbReference type="OMA" id="CIRTHAK"/>
<keyword evidence="4" id="KW-1185">Reference proteome</keyword>
<dbReference type="GO" id="GO:0019888">
    <property type="term" value="F:protein phosphatase regulator activity"/>
    <property type="evidence" value="ECO:0007669"/>
    <property type="project" value="InterPro"/>
</dbReference>
<feature type="region of interest" description="Disordered" evidence="2">
    <location>
        <begin position="1"/>
        <end position="20"/>
    </location>
</feature>
<dbReference type="RefSeq" id="XP_001729516.1">
    <property type="nucleotide sequence ID" value="XM_001729464.1"/>
</dbReference>
<evidence type="ECO:0000256" key="2">
    <source>
        <dbReference type="SAM" id="MobiDB-lite"/>
    </source>
</evidence>
<dbReference type="STRING" id="425265.A8Q9S4"/>
<accession>A8Q9S4</accession>
<protein>
    <submittedName>
        <fullName evidence="3">Uncharacterized protein</fullName>
    </submittedName>
</protein>
<organism evidence="3 4">
    <name type="scientific">Malassezia globosa (strain ATCC MYA-4612 / CBS 7966)</name>
    <name type="common">Dandruff-associated fungus</name>
    <dbReference type="NCBI Taxonomy" id="425265"/>
    <lineage>
        <taxon>Eukaryota</taxon>
        <taxon>Fungi</taxon>
        <taxon>Dikarya</taxon>
        <taxon>Basidiomycota</taxon>
        <taxon>Ustilaginomycotina</taxon>
        <taxon>Malasseziomycetes</taxon>
        <taxon>Malasseziales</taxon>
        <taxon>Malasseziaceae</taxon>
        <taxon>Malassezia</taxon>
    </lineage>
</organism>
<dbReference type="Proteomes" id="UP000008837">
    <property type="component" value="Unassembled WGS sequence"/>
</dbReference>
<dbReference type="VEuPathDB" id="FungiDB:MGL_3551"/>
<feature type="compositionally biased region" description="Low complexity" evidence="2">
    <location>
        <begin position="221"/>
        <end position="234"/>
    </location>
</feature>
<dbReference type="AlphaFoldDB" id="A8Q9S4"/>
<feature type="compositionally biased region" description="Low complexity" evidence="2">
    <location>
        <begin position="265"/>
        <end position="274"/>
    </location>
</feature>
<name>A8Q9S4_MALGO</name>
<dbReference type="EMBL" id="AAYY01000013">
    <property type="protein sequence ID" value="EDP42302.1"/>
    <property type="molecule type" value="Genomic_DNA"/>
</dbReference>
<dbReference type="PANTHER" id="PTHR16487:SF0">
    <property type="entry name" value="PROTEIN PHOSPHATASE 4 REGULATORY SUBUNIT 2-RELATED"/>
    <property type="match status" value="1"/>
</dbReference>